<proteinExistence type="predicted"/>
<dbReference type="AlphaFoldDB" id="A0A016VJJ1"/>
<gene>
    <name evidence="5" type="primary">Acey_s0009.g793</name>
    <name evidence="5" type="ORF">Y032_0009g793</name>
</gene>
<dbReference type="PROSITE" id="PS51304">
    <property type="entry name" value="GALECTIN"/>
    <property type="match status" value="1"/>
</dbReference>
<keyword evidence="6" id="KW-1185">Reference proteome</keyword>
<dbReference type="InterPro" id="IPR001079">
    <property type="entry name" value="Galectin_CRD"/>
</dbReference>
<keyword evidence="1 2" id="KW-0430">Lectin</keyword>
<comment type="caution">
    <text evidence="5">The sequence shown here is derived from an EMBL/GenBank/DDBJ whole genome shotgun (WGS) entry which is preliminary data.</text>
</comment>
<organism evidence="5 6">
    <name type="scientific">Ancylostoma ceylanicum</name>
    <dbReference type="NCBI Taxonomy" id="53326"/>
    <lineage>
        <taxon>Eukaryota</taxon>
        <taxon>Metazoa</taxon>
        <taxon>Ecdysozoa</taxon>
        <taxon>Nematoda</taxon>
        <taxon>Chromadorea</taxon>
        <taxon>Rhabditida</taxon>
        <taxon>Rhabditina</taxon>
        <taxon>Rhabditomorpha</taxon>
        <taxon>Strongyloidea</taxon>
        <taxon>Ancylostomatidae</taxon>
        <taxon>Ancylostomatinae</taxon>
        <taxon>Ancylostoma</taxon>
    </lineage>
</organism>
<evidence type="ECO:0000256" key="2">
    <source>
        <dbReference type="RuleBase" id="RU102079"/>
    </source>
</evidence>
<dbReference type="EMBL" id="JARK01001345">
    <property type="protein sequence ID" value="EYC27555.1"/>
    <property type="molecule type" value="Genomic_DNA"/>
</dbReference>
<feature type="compositionally biased region" description="Basic and acidic residues" evidence="3">
    <location>
        <begin position="125"/>
        <end position="134"/>
    </location>
</feature>
<name>A0A016VJJ1_9BILA</name>
<feature type="region of interest" description="Disordered" evidence="3">
    <location>
        <begin position="121"/>
        <end position="144"/>
    </location>
</feature>
<accession>A0A016VJJ1</accession>
<protein>
    <recommendedName>
        <fullName evidence="2">Galectin</fullName>
    </recommendedName>
</protein>
<evidence type="ECO:0000313" key="6">
    <source>
        <dbReference type="Proteomes" id="UP000024635"/>
    </source>
</evidence>
<dbReference type="Gene3D" id="2.60.120.200">
    <property type="match status" value="1"/>
</dbReference>
<feature type="domain" description="Galectin" evidence="4">
    <location>
        <begin position="1"/>
        <end position="113"/>
    </location>
</feature>
<sequence>MMINLKNGEDIVMQMDPRVLEKRFIFNSFYNGHWQIEETIPMIGGPFIADVYYTVDFVPTRFHSVFRRNRDAGTLVVCCTKAAAVLGRDTEENRPLVINLFICLSSITSVAMPNPNDLVTSLGTTDERIKDPGAPRKSHNLSSS</sequence>
<dbReference type="Pfam" id="PF00337">
    <property type="entry name" value="Gal-bind_lectin"/>
    <property type="match status" value="1"/>
</dbReference>
<evidence type="ECO:0000259" key="4">
    <source>
        <dbReference type="PROSITE" id="PS51304"/>
    </source>
</evidence>
<evidence type="ECO:0000256" key="3">
    <source>
        <dbReference type="SAM" id="MobiDB-lite"/>
    </source>
</evidence>
<dbReference type="Proteomes" id="UP000024635">
    <property type="component" value="Unassembled WGS sequence"/>
</dbReference>
<reference evidence="6" key="1">
    <citation type="journal article" date="2015" name="Nat. Genet.">
        <title>The genome and transcriptome of the zoonotic hookworm Ancylostoma ceylanicum identify infection-specific gene families.</title>
        <authorList>
            <person name="Schwarz E.M."/>
            <person name="Hu Y."/>
            <person name="Antoshechkin I."/>
            <person name="Miller M.M."/>
            <person name="Sternberg P.W."/>
            <person name="Aroian R.V."/>
        </authorList>
    </citation>
    <scope>NUCLEOTIDE SEQUENCE</scope>
    <source>
        <strain evidence="6">HY135</strain>
    </source>
</reference>
<dbReference type="SUPFAM" id="SSF49899">
    <property type="entry name" value="Concanavalin A-like lectins/glucanases"/>
    <property type="match status" value="1"/>
</dbReference>
<dbReference type="InterPro" id="IPR013320">
    <property type="entry name" value="ConA-like_dom_sf"/>
</dbReference>
<evidence type="ECO:0000256" key="1">
    <source>
        <dbReference type="ARBA" id="ARBA00022734"/>
    </source>
</evidence>
<evidence type="ECO:0000313" key="5">
    <source>
        <dbReference type="EMBL" id="EYC27555.1"/>
    </source>
</evidence>
<dbReference type="GO" id="GO:0030246">
    <property type="term" value="F:carbohydrate binding"/>
    <property type="evidence" value="ECO:0007669"/>
    <property type="project" value="UniProtKB-UniRule"/>
</dbReference>